<feature type="transmembrane region" description="Helical" evidence="7">
    <location>
        <begin position="287"/>
        <end position="306"/>
    </location>
</feature>
<dbReference type="Proteomes" id="UP000198897">
    <property type="component" value="Unassembled WGS sequence"/>
</dbReference>
<feature type="transmembrane region" description="Helical" evidence="7">
    <location>
        <begin position="14"/>
        <end position="39"/>
    </location>
</feature>
<feature type="transmembrane region" description="Helical" evidence="7">
    <location>
        <begin position="142"/>
        <end position="161"/>
    </location>
</feature>
<keyword evidence="10" id="KW-1185">Reference proteome</keyword>
<feature type="transmembrane region" description="Helical" evidence="7">
    <location>
        <begin position="377"/>
        <end position="400"/>
    </location>
</feature>
<evidence type="ECO:0000256" key="3">
    <source>
        <dbReference type="ARBA" id="ARBA00022475"/>
    </source>
</evidence>
<dbReference type="GO" id="GO:0022857">
    <property type="term" value="F:transmembrane transporter activity"/>
    <property type="evidence" value="ECO:0007669"/>
    <property type="project" value="InterPro"/>
</dbReference>
<feature type="domain" description="Major facilitator superfamily (MFS) profile" evidence="8">
    <location>
        <begin position="12"/>
        <end position="406"/>
    </location>
</feature>
<feature type="transmembrane region" description="Helical" evidence="7">
    <location>
        <begin position="46"/>
        <end position="65"/>
    </location>
</feature>
<dbReference type="InterPro" id="IPR022324">
    <property type="entry name" value="Bacilysin_exporter_BacE_put"/>
</dbReference>
<evidence type="ECO:0000313" key="9">
    <source>
        <dbReference type="EMBL" id="SFG38671.1"/>
    </source>
</evidence>
<evidence type="ECO:0000313" key="10">
    <source>
        <dbReference type="Proteomes" id="UP000198897"/>
    </source>
</evidence>
<evidence type="ECO:0000256" key="1">
    <source>
        <dbReference type="ARBA" id="ARBA00004651"/>
    </source>
</evidence>
<dbReference type="InterPro" id="IPR011701">
    <property type="entry name" value="MFS"/>
</dbReference>
<evidence type="ECO:0000259" key="8">
    <source>
        <dbReference type="PROSITE" id="PS50850"/>
    </source>
</evidence>
<evidence type="ECO:0000256" key="2">
    <source>
        <dbReference type="ARBA" id="ARBA00022448"/>
    </source>
</evidence>
<dbReference type="PANTHER" id="PTHR43266">
    <property type="entry name" value="MACROLIDE-EFFLUX PROTEIN"/>
    <property type="match status" value="1"/>
</dbReference>
<dbReference type="InterPro" id="IPR036259">
    <property type="entry name" value="MFS_trans_sf"/>
</dbReference>
<keyword evidence="4 7" id="KW-0812">Transmembrane</keyword>
<evidence type="ECO:0000256" key="4">
    <source>
        <dbReference type="ARBA" id="ARBA00022692"/>
    </source>
</evidence>
<dbReference type="AlphaFoldDB" id="A0A1I2RLG1"/>
<dbReference type="GO" id="GO:0005886">
    <property type="term" value="C:plasma membrane"/>
    <property type="evidence" value="ECO:0007669"/>
    <property type="project" value="UniProtKB-SubCell"/>
</dbReference>
<sequence>MEIKKLFYSWRHPVLLLFGIGLSNIGDWIYLIALNLIVLDMTGSPLAVAALYILKPLATLFTNFWSGTIIDRLNQRNLMVELDMVRAAIIFILPSLSSLWLIYSAVLLINMGSSIFEPASMTYITKLIPSEKRKRFNSFRSLIDSGGFLIGPAIAGLLFILGTPYMAIYVNALTFLGSGFITLLLPQLQDLSLKQNNLLNFSFGLLKKDWNVVRLFTHNYPYVMGIYFLFSLMIVMATALDSLEASFSKEVLTLTDAEYGFLVSIAGLGIAAGAVVNTLFAKKMTTLFLIGLGPVFVSVGYMVYAFSSSFDIAALGFVVLSFSLAFANTGFHTFYQENIPVNVMGRVGSIYGLIEAFFIIIATISIGLTAQLLSIKLAVIVGSFFMLLVTGILCFVTFYFEEKDEEQKFENEIMKVYDK</sequence>
<evidence type="ECO:0000256" key="7">
    <source>
        <dbReference type="SAM" id="Phobius"/>
    </source>
</evidence>
<gene>
    <name evidence="9" type="ORF">SAMN05216353_13919</name>
</gene>
<feature type="transmembrane region" description="Helical" evidence="7">
    <location>
        <begin position="220"/>
        <end position="239"/>
    </location>
</feature>
<evidence type="ECO:0000256" key="6">
    <source>
        <dbReference type="ARBA" id="ARBA00023136"/>
    </source>
</evidence>
<keyword evidence="3" id="KW-1003">Cell membrane</keyword>
<protein>
    <submittedName>
        <fullName evidence="9">Major Facilitator Superfamily protein</fullName>
    </submittedName>
</protein>
<feature type="transmembrane region" description="Helical" evidence="7">
    <location>
        <begin position="259"/>
        <end position="280"/>
    </location>
</feature>
<reference evidence="10" key="1">
    <citation type="submission" date="2016-10" db="EMBL/GenBank/DDBJ databases">
        <authorList>
            <person name="Varghese N."/>
            <person name="Submissions S."/>
        </authorList>
    </citation>
    <scope>NUCLEOTIDE SEQUENCE [LARGE SCALE GENOMIC DNA]</scope>
    <source>
        <strain evidence="10">FP5</strain>
    </source>
</reference>
<feature type="transmembrane region" description="Helical" evidence="7">
    <location>
        <begin position="347"/>
        <end position="371"/>
    </location>
</feature>
<dbReference type="Pfam" id="PF07690">
    <property type="entry name" value="MFS_1"/>
    <property type="match status" value="1"/>
</dbReference>
<dbReference type="EMBL" id="FOOG01000039">
    <property type="protein sequence ID" value="SFG38671.1"/>
    <property type="molecule type" value="Genomic_DNA"/>
</dbReference>
<comment type="subcellular location">
    <subcellularLocation>
        <location evidence="1">Cell membrane</location>
        <topology evidence="1">Multi-pass membrane protein</topology>
    </subcellularLocation>
</comment>
<dbReference type="PRINTS" id="PR01988">
    <property type="entry name" value="EXPORTERBACE"/>
</dbReference>
<dbReference type="Gene3D" id="1.20.1250.20">
    <property type="entry name" value="MFS general substrate transporter like domains"/>
    <property type="match status" value="1"/>
</dbReference>
<dbReference type="SUPFAM" id="SSF103473">
    <property type="entry name" value="MFS general substrate transporter"/>
    <property type="match status" value="1"/>
</dbReference>
<accession>A0A1I2RLG1</accession>
<dbReference type="PROSITE" id="PS50850">
    <property type="entry name" value="MFS"/>
    <property type="match status" value="1"/>
</dbReference>
<evidence type="ECO:0000256" key="5">
    <source>
        <dbReference type="ARBA" id="ARBA00022989"/>
    </source>
</evidence>
<organism evidence="9 10">
    <name type="scientific">Halobacillus alkaliphilus</name>
    <dbReference type="NCBI Taxonomy" id="396056"/>
    <lineage>
        <taxon>Bacteria</taxon>
        <taxon>Bacillati</taxon>
        <taxon>Bacillota</taxon>
        <taxon>Bacilli</taxon>
        <taxon>Bacillales</taxon>
        <taxon>Bacillaceae</taxon>
        <taxon>Halobacillus</taxon>
    </lineage>
</organism>
<proteinExistence type="predicted"/>
<dbReference type="CDD" id="cd06173">
    <property type="entry name" value="MFS_MefA_like"/>
    <property type="match status" value="1"/>
</dbReference>
<name>A0A1I2RLG1_9BACI</name>
<feature type="transmembrane region" description="Helical" evidence="7">
    <location>
        <begin position="312"/>
        <end position="335"/>
    </location>
</feature>
<dbReference type="InterPro" id="IPR020846">
    <property type="entry name" value="MFS_dom"/>
</dbReference>
<keyword evidence="2" id="KW-0813">Transport</keyword>
<dbReference type="PANTHER" id="PTHR43266:SF2">
    <property type="entry name" value="MAJOR FACILITATOR SUPERFAMILY (MFS) PROFILE DOMAIN-CONTAINING PROTEIN"/>
    <property type="match status" value="1"/>
</dbReference>
<feature type="transmembrane region" description="Helical" evidence="7">
    <location>
        <begin position="85"/>
        <end position="109"/>
    </location>
</feature>
<keyword evidence="5 7" id="KW-1133">Transmembrane helix</keyword>
<keyword evidence="6 7" id="KW-0472">Membrane</keyword>